<evidence type="ECO:0000313" key="4">
    <source>
        <dbReference type="Proteomes" id="UP001146793"/>
    </source>
</evidence>
<dbReference type="EMBL" id="JAOAOG010000040">
    <property type="protein sequence ID" value="KAJ6252713.1"/>
    <property type="molecule type" value="Genomic_DNA"/>
</dbReference>
<reference evidence="3" key="1">
    <citation type="submission" date="2022-08" db="EMBL/GenBank/DDBJ databases">
        <title>Novel sulfate-reducing endosymbionts in the free-living metamonad Anaeramoeba.</title>
        <authorList>
            <person name="Jerlstrom-Hultqvist J."/>
            <person name="Cepicka I."/>
            <person name="Gallot-Lavallee L."/>
            <person name="Salas-Leiva D."/>
            <person name="Curtis B.A."/>
            <person name="Zahonova K."/>
            <person name="Pipaliya S."/>
            <person name="Dacks J."/>
            <person name="Roger A.J."/>
        </authorList>
    </citation>
    <scope>NUCLEOTIDE SEQUENCE</scope>
    <source>
        <strain evidence="3">Schooner1</strain>
    </source>
</reference>
<dbReference type="Proteomes" id="UP001150062">
    <property type="component" value="Unassembled WGS sequence"/>
</dbReference>
<organism evidence="2 4">
    <name type="scientific">Anaeramoeba flamelloides</name>
    <dbReference type="NCBI Taxonomy" id="1746091"/>
    <lineage>
        <taxon>Eukaryota</taxon>
        <taxon>Metamonada</taxon>
        <taxon>Anaeramoebidae</taxon>
        <taxon>Anaeramoeba</taxon>
    </lineage>
</organism>
<sequence>MLTQKSSLDKIEEQIIDALKNASDLLVLLSTPKPTQKEIQDTIHTYLYNIRHAREKLNELIQSQSNETEKISKQKETQIIKNCYMPHKLLLISSMKINILKTQTKIALSNLQQEIENLSIRQLEENEKNN</sequence>
<reference evidence="2" key="2">
    <citation type="submission" date="2022-08" db="EMBL/GenBank/DDBJ databases">
        <title>Novel sulphate-reducing endosymbionts in the free-living metamonad Anaeramoeba.</title>
        <authorList>
            <person name="Jerlstrom-Hultqvist J."/>
            <person name="Cepicka I."/>
            <person name="Gallot-Lavallee L."/>
            <person name="Salas-Leiva D."/>
            <person name="Curtis B.A."/>
            <person name="Zahonova K."/>
            <person name="Pipaliya S."/>
            <person name="Dacks J."/>
            <person name="Roger A.J."/>
        </authorList>
    </citation>
    <scope>NUCLEOTIDE SEQUENCE</scope>
    <source>
        <strain evidence="2">Busselton2</strain>
    </source>
</reference>
<evidence type="ECO:0008006" key="6">
    <source>
        <dbReference type="Google" id="ProtNLM"/>
    </source>
</evidence>
<dbReference type="EMBL" id="JANTQA010000008">
    <property type="protein sequence ID" value="KAJ3452006.1"/>
    <property type="molecule type" value="Genomic_DNA"/>
</dbReference>
<comment type="caution">
    <text evidence="2">The sequence shown here is derived from an EMBL/GenBank/DDBJ whole genome shotgun (WGS) entry which is preliminary data.</text>
</comment>
<evidence type="ECO:0000313" key="5">
    <source>
        <dbReference type="Proteomes" id="UP001150062"/>
    </source>
</evidence>
<name>A0AAV8AGC8_9EUKA</name>
<proteinExistence type="predicted"/>
<evidence type="ECO:0000256" key="1">
    <source>
        <dbReference type="SAM" id="Coils"/>
    </source>
</evidence>
<evidence type="ECO:0000313" key="2">
    <source>
        <dbReference type="EMBL" id="KAJ3452006.1"/>
    </source>
</evidence>
<dbReference type="Proteomes" id="UP001146793">
    <property type="component" value="Unassembled WGS sequence"/>
</dbReference>
<keyword evidence="5" id="KW-1185">Reference proteome</keyword>
<keyword evidence="1" id="KW-0175">Coiled coil</keyword>
<gene>
    <name evidence="2" type="ORF">M0812_03766</name>
    <name evidence="3" type="ORF">M0813_13923</name>
</gene>
<evidence type="ECO:0000313" key="3">
    <source>
        <dbReference type="EMBL" id="KAJ6252713.1"/>
    </source>
</evidence>
<feature type="coiled-coil region" evidence="1">
    <location>
        <begin position="101"/>
        <end position="128"/>
    </location>
</feature>
<dbReference type="AlphaFoldDB" id="A0AAV8AGC8"/>
<accession>A0AAV8AGC8</accession>
<protein>
    <recommendedName>
        <fullName evidence="6">Mediator of RNA polymerase II transcription subunit 11</fullName>
    </recommendedName>
</protein>